<proteinExistence type="predicted"/>
<evidence type="ECO:0000313" key="2">
    <source>
        <dbReference type="EMBL" id="XCG52137.1"/>
    </source>
</evidence>
<dbReference type="SUPFAM" id="SSF51269">
    <property type="entry name" value="AFP III-like domain"/>
    <property type="match status" value="1"/>
</dbReference>
<dbReference type="SMART" id="SM00858">
    <property type="entry name" value="SAF"/>
    <property type="match status" value="1"/>
</dbReference>
<dbReference type="GO" id="GO:0016051">
    <property type="term" value="P:carbohydrate biosynthetic process"/>
    <property type="evidence" value="ECO:0007669"/>
    <property type="project" value="InterPro"/>
</dbReference>
<dbReference type="PANTHER" id="PTHR42966:SF2">
    <property type="entry name" value="PSEUDAMINIC ACID SYNTHASE"/>
    <property type="match status" value="1"/>
</dbReference>
<dbReference type="InterPro" id="IPR036732">
    <property type="entry name" value="AFP_Neu5c_C_sf"/>
</dbReference>
<dbReference type="Pfam" id="PF03102">
    <property type="entry name" value="NeuB"/>
    <property type="match status" value="1"/>
</dbReference>
<dbReference type="AlphaFoldDB" id="A0AAU8CYT0"/>
<reference evidence="2" key="1">
    <citation type="submission" date="2024-06" db="EMBL/GenBank/DDBJ databases">
        <title>Mesorhizobium karijinii sp. nov., a symbiont of the iconic Swainsona formosa from arid Australia.</title>
        <authorList>
            <person name="Hill Y.J."/>
            <person name="Watkin E.L.J."/>
            <person name="O'Hara G.W."/>
            <person name="Terpolilli J."/>
            <person name="Tye M.L."/>
            <person name="Kohlmeier M.G."/>
        </authorList>
    </citation>
    <scope>NUCLEOTIDE SEQUENCE</scope>
    <source>
        <strain evidence="2">WSM2240</strain>
        <plasmid evidence="2">pMk2240A</plasmid>
    </source>
</reference>
<keyword evidence="2" id="KW-0614">Plasmid</keyword>
<dbReference type="Gene3D" id="3.90.1210.10">
    <property type="entry name" value="Antifreeze-like/N-acetylneuraminic acid synthase C-terminal domain"/>
    <property type="match status" value="1"/>
</dbReference>
<name>A0AAU8CYT0_9HYPH</name>
<dbReference type="Pfam" id="PF08666">
    <property type="entry name" value="SAF"/>
    <property type="match status" value="1"/>
</dbReference>
<dbReference type="InterPro" id="IPR013132">
    <property type="entry name" value="PseI/NeuA/B-like_N"/>
</dbReference>
<feature type="domain" description="AFP-like" evidence="1">
    <location>
        <begin position="291"/>
        <end position="348"/>
    </location>
</feature>
<evidence type="ECO:0000259" key="1">
    <source>
        <dbReference type="PROSITE" id="PS50844"/>
    </source>
</evidence>
<keyword evidence="2" id="KW-0808">Transferase</keyword>
<sequence>MFIGNREIGQNAPPFIIAEMSGNHNQSLDRALEIVDAAATTGAHAIKLQTYTADTITLNVRGGDFDISDEKSIWKGRNLHDLYKEAHTPWEWHAPIMRRAKEHGMLCFSSPFDETAVDFLESLDVPAFKIASFENIHLPLIRKVAATGKPIILSTGMASIAELDEAVRTAREAGCRDIILLKCTSTYPATPENTNVLTIPHMRELFRCDIGLSDHTMGVGVAVAAVAHGATVVEKHFTLRRADGGVDSTFSLEPEEMKALVAETERAWQSLGNVVYGATEAEKKSLAFRRSIYVAEDVAAGQPLTRENLRIVRPGHGLAPKHYEMLLGRRASRDLKAGTPASWDFVMS</sequence>
<dbReference type="InterPro" id="IPR006190">
    <property type="entry name" value="SAF_AFP_Neu5Ac"/>
</dbReference>
<dbReference type="EC" id="2.5.1.97" evidence="2"/>
<dbReference type="InterPro" id="IPR013974">
    <property type="entry name" value="SAF"/>
</dbReference>
<dbReference type="PANTHER" id="PTHR42966">
    <property type="entry name" value="N-ACETYLNEURAMINATE SYNTHASE"/>
    <property type="match status" value="1"/>
</dbReference>
<dbReference type="InterPro" id="IPR057736">
    <property type="entry name" value="SAF_PseI/NeuA/NeuB"/>
</dbReference>
<protein>
    <submittedName>
        <fullName evidence="2">Pseudaminic acid synthase</fullName>
        <ecNumber evidence="2">2.5.1.97</ecNumber>
    </submittedName>
</protein>
<dbReference type="GO" id="GO:0047444">
    <property type="term" value="F:N-acylneuraminate-9-phosphate synthase activity"/>
    <property type="evidence" value="ECO:0007669"/>
    <property type="project" value="TreeGrafter"/>
</dbReference>
<dbReference type="InterPro" id="IPR013785">
    <property type="entry name" value="Aldolase_TIM"/>
</dbReference>
<dbReference type="RefSeq" id="WP_353646345.1">
    <property type="nucleotide sequence ID" value="NZ_CP159256.1"/>
</dbReference>
<dbReference type="InterPro" id="IPR051690">
    <property type="entry name" value="PseI-like"/>
</dbReference>
<dbReference type="Gene3D" id="3.20.20.70">
    <property type="entry name" value="Aldolase class I"/>
    <property type="match status" value="1"/>
</dbReference>
<dbReference type="SUPFAM" id="SSF51569">
    <property type="entry name" value="Aldolase"/>
    <property type="match status" value="1"/>
</dbReference>
<dbReference type="NCBIfam" id="TIGR03586">
    <property type="entry name" value="PseI"/>
    <property type="match status" value="1"/>
</dbReference>
<dbReference type="PROSITE" id="PS50844">
    <property type="entry name" value="AFP_LIKE"/>
    <property type="match status" value="1"/>
</dbReference>
<dbReference type="CDD" id="cd11615">
    <property type="entry name" value="SAF_NeuB_like"/>
    <property type="match status" value="1"/>
</dbReference>
<dbReference type="EMBL" id="CP159256">
    <property type="protein sequence ID" value="XCG52137.1"/>
    <property type="molecule type" value="Genomic_DNA"/>
</dbReference>
<dbReference type="InterPro" id="IPR020030">
    <property type="entry name" value="Pseudaminic_synth_PseI"/>
</dbReference>
<gene>
    <name evidence="2" type="primary">pseI</name>
    <name evidence="2" type="ORF">ABVK50_32070</name>
</gene>
<accession>A0AAU8CYT0</accession>
<organism evidence="2">
    <name type="scientific">Mesorhizobium sp. WSM2240</name>
    <dbReference type="NCBI Taxonomy" id="3228851"/>
    <lineage>
        <taxon>Bacteria</taxon>
        <taxon>Pseudomonadati</taxon>
        <taxon>Pseudomonadota</taxon>
        <taxon>Alphaproteobacteria</taxon>
        <taxon>Hyphomicrobiales</taxon>
        <taxon>Phyllobacteriaceae</taxon>
        <taxon>Mesorhizobium</taxon>
    </lineage>
</organism>
<geneLocation type="plasmid" evidence="2">
    <name>pMk2240A</name>
</geneLocation>